<accession>A0A8H4W313</accession>
<sequence>MFAVMWSGHPFTIAVPPGREHGESGEIQELAASCVPRKCKMTPHTALEALAAFHVCREVAGRVTAVARLEIWAGTVWVPQLDLSLLAATRFVLLAVRSLLQLSEPRTLEMASRWRGTDELYELEFAFRPLLLAWVWKQGRPLYDYNKDFGILKQTEVYDLDLDFSQVEN</sequence>
<evidence type="ECO:0000313" key="2">
    <source>
        <dbReference type="Proteomes" id="UP000566819"/>
    </source>
</evidence>
<gene>
    <name evidence="1" type="ORF">G7Y89_g8251</name>
</gene>
<keyword evidence="2" id="KW-1185">Reference proteome</keyword>
<dbReference type="EMBL" id="JAAMPI010000614">
    <property type="protein sequence ID" value="KAF4629895.1"/>
    <property type="molecule type" value="Genomic_DNA"/>
</dbReference>
<organism evidence="1 2">
    <name type="scientific">Cudoniella acicularis</name>
    <dbReference type="NCBI Taxonomy" id="354080"/>
    <lineage>
        <taxon>Eukaryota</taxon>
        <taxon>Fungi</taxon>
        <taxon>Dikarya</taxon>
        <taxon>Ascomycota</taxon>
        <taxon>Pezizomycotina</taxon>
        <taxon>Leotiomycetes</taxon>
        <taxon>Helotiales</taxon>
        <taxon>Tricladiaceae</taxon>
        <taxon>Cudoniella</taxon>
    </lineage>
</organism>
<dbReference type="AlphaFoldDB" id="A0A8H4W313"/>
<comment type="caution">
    <text evidence="1">The sequence shown here is derived from an EMBL/GenBank/DDBJ whole genome shotgun (WGS) entry which is preliminary data.</text>
</comment>
<evidence type="ECO:0000313" key="1">
    <source>
        <dbReference type="EMBL" id="KAF4629895.1"/>
    </source>
</evidence>
<name>A0A8H4W313_9HELO</name>
<protein>
    <submittedName>
        <fullName evidence="1">Uncharacterized protein</fullName>
    </submittedName>
</protein>
<dbReference type="Proteomes" id="UP000566819">
    <property type="component" value="Unassembled WGS sequence"/>
</dbReference>
<proteinExistence type="predicted"/>
<reference evidence="1 2" key="1">
    <citation type="submission" date="2020-03" db="EMBL/GenBank/DDBJ databases">
        <title>Draft Genome Sequence of Cudoniella acicularis.</title>
        <authorList>
            <person name="Buettner E."/>
            <person name="Kellner H."/>
        </authorList>
    </citation>
    <scope>NUCLEOTIDE SEQUENCE [LARGE SCALE GENOMIC DNA]</scope>
    <source>
        <strain evidence="1 2">DSM 108380</strain>
    </source>
</reference>